<evidence type="ECO:0008006" key="3">
    <source>
        <dbReference type="Google" id="ProtNLM"/>
    </source>
</evidence>
<dbReference type="EMBL" id="SPSB01000002">
    <property type="protein sequence ID" value="TFV95651.1"/>
    <property type="molecule type" value="Genomic_DNA"/>
</dbReference>
<dbReference type="InterPro" id="IPR011008">
    <property type="entry name" value="Dimeric_a/b-barrel"/>
</dbReference>
<accession>A0A4Y9QT20</accession>
<evidence type="ECO:0000313" key="2">
    <source>
        <dbReference type="Proteomes" id="UP000297647"/>
    </source>
</evidence>
<dbReference type="RefSeq" id="WP_135071947.1">
    <property type="nucleotide sequence ID" value="NZ_SPSB01000002.1"/>
</dbReference>
<name>A0A4Y9QT20_9BACT</name>
<protein>
    <recommendedName>
        <fullName evidence="3">ABM domain-containing protein</fullName>
    </recommendedName>
</protein>
<reference evidence="1 2" key="1">
    <citation type="submission" date="2019-03" db="EMBL/GenBank/DDBJ databases">
        <title>Algoriphagus sp. nov, a new strain isolated from root system soil of mangrove plant Kandelia.</title>
        <authorList>
            <person name="Yin Q."/>
            <person name="Wang K."/>
            <person name="Song Z."/>
        </authorList>
    </citation>
    <scope>NUCLEOTIDE SEQUENCE [LARGE SCALE GENOMIC DNA]</scope>
    <source>
        <strain evidence="1 2">XY-J91</strain>
    </source>
</reference>
<dbReference type="Gene3D" id="3.30.70.100">
    <property type="match status" value="1"/>
</dbReference>
<dbReference type="OrthoDB" id="1493282at2"/>
<dbReference type="Proteomes" id="UP000297647">
    <property type="component" value="Unassembled WGS sequence"/>
</dbReference>
<organism evidence="1 2">
    <name type="scientific">Algoriphagus kandeliae</name>
    <dbReference type="NCBI Taxonomy" id="2562278"/>
    <lineage>
        <taxon>Bacteria</taxon>
        <taxon>Pseudomonadati</taxon>
        <taxon>Bacteroidota</taxon>
        <taxon>Cytophagia</taxon>
        <taxon>Cytophagales</taxon>
        <taxon>Cyclobacteriaceae</taxon>
        <taxon>Algoriphagus</taxon>
    </lineage>
</organism>
<proteinExistence type="predicted"/>
<dbReference type="SUPFAM" id="SSF54909">
    <property type="entry name" value="Dimeric alpha+beta barrel"/>
    <property type="match status" value="1"/>
</dbReference>
<sequence>MNYPTYTFVSVSTAKPGKLEDLVRIAKAPTMKMDKKSDGLLAYQVSVDKERNSVVVWATYDKKETLYNFLETEQGKEDHGENEDMESIIETFVMYDLEPVSGRLLPKK</sequence>
<comment type="caution">
    <text evidence="1">The sequence shown here is derived from an EMBL/GenBank/DDBJ whole genome shotgun (WGS) entry which is preliminary data.</text>
</comment>
<keyword evidence="2" id="KW-1185">Reference proteome</keyword>
<evidence type="ECO:0000313" key="1">
    <source>
        <dbReference type="EMBL" id="TFV95651.1"/>
    </source>
</evidence>
<dbReference type="AlphaFoldDB" id="A0A4Y9QT20"/>
<gene>
    <name evidence="1" type="ORF">E4S40_05365</name>
</gene>